<feature type="region of interest" description="Disordered" evidence="1">
    <location>
        <begin position="1"/>
        <end position="43"/>
    </location>
</feature>
<dbReference type="Proteomes" id="UP001174909">
    <property type="component" value="Unassembled WGS sequence"/>
</dbReference>
<evidence type="ECO:0000313" key="3">
    <source>
        <dbReference type="Proteomes" id="UP001174909"/>
    </source>
</evidence>
<accession>A0AA35W4F9</accession>
<proteinExistence type="predicted"/>
<evidence type="ECO:0000256" key="1">
    <source>
        <dbReference type="SAM" id="MobiDB-lite"/>
    </source>
</evidence>
<gene>
    <name evidence="2" type="ORF">GBAR_LOCUS1143</name>
</gene>
<feature type="compositionally biased region" description="Basic and acidic residues" evidence="1">
    <location>
        <begin position="1"/>
        <end position="13"/>
    </location>
</feature>
<organism evidence="2 3">
    <name type="scientific">Geodia barretti</name>
    <name type="common">Barrett's horny sponge</name>
    <dbReference type="NCBI Taxonomy" id="519541"/>
    <lineage>
        <taxon>Eukaryota</taxon>
        <taxon>Metazoa</taxon>
        <taxon>Porifera</taxon>
        <taxon>Demospongiae</taxon>
        <taxon>Heteroscleromorpha</taxon>
        <taxon>Tetractinellida</taxon>
        <taxon>Astrophorina</taxon>
        <taxon>Geodiidae</taxon>
        <taxon>Geodia</taxon>
    </lineage>
</organism>
<keyword evidence="3" id="KW-1185">Reference proteome</keyword>
<sequence>MSSREERLEEGSGRGRRGKPGPLGGRRQAPDPEWQLDPCRSPPQVAAVGNCSGATRARVRAAFMRTTAPLEKVRQARAANRERSRICRHTLPIDKPPPMGRPQRRPRTTVPQKIMKDKKNTRGQTITQSLSVIRASKRSSIYLSVYIRQVVRVFGQGTESVLGTSTSQLDRPSWEMPQLVLWHSCGRT</sequence>
<reference evidence="2" key="1">
    <citation type="submission" date="2023-03" db="EMBL/GenBank/DDBJ databases">
        <authorList>
            <person name="Steffen K."/>
            <person name="Cardenas P."/>
        </authorList>
    </citation>
    <scope>NUCLEOTIDE SEQUENCE</scope>
</reference>
<dbReference type="EMBL" id="CASHTH010000166">
    <property type="protein sequence ID" value="CAI7992867.1"/>
    <property type="molecule type" value="Genomic_DNA"/>
</dbReference>
<feature type="region of interest" description="Disordered" evidence="1">
    <location>
        <begin position="90"/>
        <end position="110"/>
    </location>
</feature>
<name>A0AA35W4F9_GEOBA</name>
<protein>
    <submittedName>
        <fullName evidence="2">Uncharacterized protein</fullName>
    </submittedName>
</protein>
<dbReference type="AlphaFoldDB" id="A0AA35W4F9"/>
<evidence type="ECO:0000313" key="2">
    <source>
        <dbReference type="EMBL" id="CAI7992867.1"/>
    </source>
</evidence>
<comment type="caution">
    <text evidence="2">The sequence shown here is derived from an EMBL/GenBank/DDBJ whole genome shotgun (WGS) entry which is preliminary data.</text>
</comment>